<dbReference type="PANTHER" id="PTHR43133">
    <property type="entry name" value="RNA POLYMERASE ECF-TYPE SIGMA FACTO"/>
    <property type="match status" value="1"/>
</dbReference>
<dbReference type="InterPro" id="IPR013249">
    <property type="entry name" value="RNA_pol_sigma70_r4_t2"/>
</dbReference>
<dbReference type="AlphaFoldDB" id="A0A3D8Y9W2"/>
<evidence type="ECO:0000259" key="5">
    <source>
        <dbReference type="Pfam" id="PF04542"/>
    </source>
</evidence>
<dbReference type="GO" id="GO:0003677">
    <property type="term" value="F:DNA binding"/>
    <property type="evidence" value="ECO:0007669"/>
    <property type="project" value="InterPro"/>
</dbReference>
<dbReference type="Pfam" id="PF08281">
    <property type="entry name" value="Sigma70_r4_2"/>
    <property type="match status" value="1"/>
</dbReference>
<dbReference type="Gene3D" id="1.10.10.10">
    <property type="entry name" value="Winged helix-like DNA-binding domain superfamily/Winged helix DNA-binding domain"/>
    <property type="match status" value="1"/>
</dbReference>
<dbReference type="GO" id="GO:0016987">
    <property type="term" value="F:sigma factor activity"/>
    <property type="evidence" value="ECO:0007669"/>
    <property type="project" value="UniProtKB-KW"/>
</dbReference>
<dbReference type="NCBIfam" id="TIGR02985">
    <property type="entry name" value="Sig70_bacteroi1"/>
    <property type="match status" value="1"/>
</dbReference>
<feature type="domain" description="RNA polymerase sigma-70 region 2" evidence="5">
    <location>
        <begin position="29"/>
        <end position="93"/>
    </location>
</feature>
<name>A0A3D8Y9W2_9BACT</name>
<protein>
    <submittedName>
        <fullName evidence="7">RNA polymerase subunit sigma-70</fullName>
    </submittedName>
</protein>
<keyword evidence="2" id="KW-0805">Transcription regulation</keyword>
<accession>A0A3D8Y9W2</accession>
<dbReference type="GO" id="GO:0006352">
    <property type="term" value="P:DNA-templated transcription initiation"/>
    <property type="evidence" value="ECO:0007669"/>
    <property type="project" value="InterPro"/>
</dbReference>
<evidence type="ECO:0000256" key="2">
    <source>
        <dbReference type="ARBA" id="ARBA00023015"/>
    </source>
</evidence>
<dbReference type="InterPro" id="IPR013324">
    <property type="entry name" value="RNA_pol_sigma_r3/r4-like"/>
</dbReference>
<evidence type="ECO:0000256" key="1">
    <source>
        <dbReference type="ARBA" id="ARBA00010641"/>
    </source>
</evidence>
<dbReference type="CDD" id="cd06171">
    <property type="entry name" value="Sigma70_r4"/>
    <property type="match status" value="1"/>
</dbReference>
<dbReference type="InterPro" id="IPR036388">
    <property type="entry name" value="WH-like_DNA-bd_sf"/>
</dbReference>
<dbReference type="PANTHER" id="PTHR43133:SF46">
    <property type="entry name" value="RNA POLYMERASE SIGMA-70 FACTOR ECF SUBFAMILY"/>
    <property type="match status" value="1"/>
</dbReference>
<keyword evidence="8" id="KW-1185">Reference proteome</keyword>
<dbReference type="Proteomes" id="UP000256373">
    <property type="component" value="Unassembled WGS sequence"/>
</dbReference>
<comment type="caution">
    <text evidence="7">The sequence shown here is derived from an EMBL/GenBank/DDBJ whole genome shotgun (WGS) entry which is preliminary data.</text>
</comment>
<dbReference type="SUPFAM" id="SSF88659">
    <property type="entry name" value="Sigma3 and sigma4 domains of RNA polymerase sigma factors"/>
    <property type="match status" value="1"/>
</dbReference>
<reference evidence="7 8" key="1">
    <citation type="submission" date="2018-07" db="EMBL/GenBank/DDBJ databases">
        <title>Dyadobacter roseus sp. nov., isolated from rose rhizosphere soil.</title>
        <authorList>
            <person name="Chen L."/>
        </authorList>
    </citation>
    <scope>NUCLEOTIDE SEQUENCE [LARGE SCALE GENOMIC DNA]</scope>
    <source>
        <strain evidence="7 8">RS19</strain>
    </source>
</reference>
<dbReference type="SUPFAM" id="SSF88946">
    <property type="entry name" value="Sigma2 domain of RNA polymerase sigma factors"/>
    <property type="match status" value="1"/>
</dbReference>
<comment type="similarity">
    <text evidence="1">Belongs to the sigma-70 factor family. ECF subfamily.</text>
</comment>
<feature type="domain" description="RNA polymerase sigma factor 70 region 4 type 2" evidence="6">
    <location>
        <begin position="123"/>
        <end position="168"/>
    </location>
</feature>
<dbReference type="InterPro" id="IPR014284">
    <property type="entry name" value="RNA_pol_sigma-70_dom"/>
</dbReference>
<dbReference type="Pfam" id="PF04542">
    <property type="entry name" value="Sigma70_r2"/>
    <property type="match status" value="1"/>
</dbReference>
<evidence type="ECO:0000313" key="8">
    <source>
        <dbReference type="Proteomes" id="UP000256373"/>
    </source>
</evidence>
<gene>
    <name evidence="7" type="ORF">DSL64_16200</name>
</gene>
<evidence type="ECO:0000256" key="4">
    <source>
        <dbReference type="ARBA" id="ARBA00023163"/>
    </source>
</evidence>
<keyword evidence="3" id="KW-0731">Sigma factor</keyword>
<dbReference type="EMBL" id="QNUL01000013">
    <property type="protein sequence ID" value="REA59857.1"/>
    <property type="molecule type" value="Genomic_DNA"/>
</dbReference>
<proteinExistence type="inferred from homology"/>
<keyword evidence="4" id="KW-0804">Transcription</keyword>
<evidence type="ECO:0000256" key="3">
    <source>
        <dbReference type="ARBA" id="ARBA00023082"/>
    </source>
</evidence>
<dbReference type="InterPro" id="IPR014327">
    <property type="entry name" value="RNA_pol_sigma70_bacteroid"/>
</dbReference>
<dbReference type="InterPro" id="IPR013325">
    <property type="entry name" value="RNA_pol_sigma_r2"/>
</dbReference>
<organism evidence="7 8">
    <name type="scientific">Dyadobacter luteus</name>
    <dbReference type="NCBI Taxonomy" id="2259619"/>
    <lineage>
        <taxon>Bacteria</taxon>
        <taxon>Pseudomonadati</taxon>
        <taxon>Bacteroidota</taxon>
        <taxon>Cytophagia</taxon>
        <taxon>Cytophagales</taxon>
        <taxon>Spirosomataceae</taxon>
        <taxon>Dyadobacter</taxon>
    </lineage>
</organism>
<dbReference type="InterPro" id="IPR007627">
    <property type="entry name" value="RNA_pol_sigma70_r2"/>
</dbReference>
<dbReference type="InterPro" id="IPR039425">
    <property type="entry name" value="RNA_pol_sigma-70-like"/>
</dbReference>
<evidence type="ECO:0000259" key="6">
    <source>
        <dbReference type="Pfam" id="PF08281"/>
    </source>
</evidence>
<sequence>MQLTTSAQHDQNLLSALAQSDEVAFAEIYHSYWKLLHDTAWKRLGDKEQAGDVVQDIFVKLWDQRATLAIDNLRAYLHTAVRYKVYNIIASQKVNDTYFQYLAFLDVTSDQADQQILYGELQEQLNALLEKMPSKRREVFDLRYVDGFSTKEIAEKLNISQKTVQNQLIKATDSIKAILFAIALVLPGHLK</sequence>
<evidence type="ECO:0000313" key="7">
    <source>
        <dbReference type="EMBL" id="REA59857.1"/>
    </source>
</evidence>
<dbReference type="NCBIfam" id="TIGR02937">
    <property type="entry name" value="sigma70-ECF"/>
    <property type="match status" value="1"/>
</dbReference>
<dbReference type="Gene3D" id="1.10.1740.10">
    <property type="match status" value="1"/>
</dbReference>